<dbReference type="InterPro" id="IPR029052">
    <property type="entry name" value="Metallo-depent_PP-like"/>
</dbReference>
<evidence type="ECO:0000256" key="2">
    <source>
        <dbReference type="SAM" id="SignalP"/>
    </source>
</evidence>
<dbReference type="Proteomes" id="UP001189429">
    <property type="component" value="Unassembled WGS sequence"/>
</dbReference>
<dbReference type="Pfam" id="PF00612">
    <property type="entry name" value="IQ"/>
    <property type="match status" value="1"/>
</dbReference>
<gene>
    <name evidence="3" type="ORF">PCOR1329_LOCUS34996</name>
</gene>
<dbReference type="InterPro" id="IPR051918">
    <property type="entry name" value="STPP_CPPED1"/>
</dbReference>
<feature type="chain" id="PRO_5046771534" description="Calcineurin-like phosphoesterase domain-containing protein" evidence="2">
    <location>
        <begin position="22"/>
        <end position="1860"/>
    </location>
</feature>
<feature type="compositionally biased region" description="Pro residues" evidence="1">
    <location>
        <begin position="881"/>
        <end position="891"/>
    </location>
</feature>
<protein>
    <recommendedName>
        <fullName evidence="5">Calcineurin-like phosphoesterase domain-containing protein</fullName>
    </recommendedName>
</protein>
<evidence type="ECO:0000256" key="1">
    <source>
        <dbReference type="SAM" id="MobiDB-lite"/>
    </source>
</evidence>
<proteinExistence type="predicted"/>
<keyword evidence="4" id="KW-1185">Reference proteome</keyword>
<evidence type="ECO:0000313" key="4">
    <source>
        <dbReference type="Proteomes" id="UP001189429"/>
    </source>
</evidence>
<feature type="compositionally biased region" description="Pro residues" evidence="1">
    <location>
        <begin position="1700"/>
        <end position="1709"/>
    </location>
</feature>
<evidence type="ECO:0000313" key="3">
    <source>
        <dbReference type="EMBL" id="CAK0839284.1"/>
    </source>
</evidence>
<feature type="signal peptide" evidence="2">
    <location>
        <begin position="1"/>
        <end position="21"/>
    </location>
</feature>
<feature type="compositionally biased region" description="Pro residues" evidence="1">
    <location>
        <begin position="1717"/>
        <end position="1730"/>
    </location>
</feature>
<feature type="region of interest" description="Disordered" evidence="1">
    <location>
        <begin position="881"/>
        <end position="902"/>
    </location>
</feature>
<dbReference type="InterPro" id="IPR000048">
    <property type="entry name" value="IQ_motif_EF-hand-BS"/>
</dbReference>
<sequence>MRAALRVLAVLRVAIGPVAVATEVCESCGDGGASGSHDMEGALLQRAPVRAASFFMFQLADPQFGLQHYGTLNWTDEQQMLNRSVLEINRLRPSFVVLVGDMQNWYETNVGGQNGPLANVTDAGAQQVAAVKQSLSLLDPSVPLKATLPGNHDIGDAPTASSLAAYERNWGEPFGSFAVGGIRFLHINSQLYFNASKPGMQGAAEAQTRWLESELRAAEAGPTAGVVILSHIPPFIGRADELHGWANWPTATRRAVLGATQSMPVPPRLIVCGHFHGNVEQVHSAAFGAVVEVVTTSSVGCPMLWNGSTVGAYSQEQASVIATQRTGSAAYENYIERTNAMGAPSFAVAAERVQARPDRSGVRVFEFHPFMGYRHRWFTLEELSAIRLLNASTLGNAPFTPFHSRVTTVKQVQHLRARMRRFRTPALEAPRAPPSPPPGAPRPVRRATTVGGGPYDNRRRAACAVVESARRECMEQAAAVAIQRHWRGVSARLRMEQFFRRLHDSAALCLQRNVRGHRSHGLGLDRDRGADAAAAAGAGGGRPEGVGCASWPAEMPPLPTAAPRASIGGIALAAWARSRPGGLALSGSRSSRSTSLPEKKVQGWWGAVITLKPPGQTNAEYYIIKAQQFMALQALPDMTTDTVRRAMQDQSGATIVESNAAANKTRCVAKDRHPTNHAAERAMMADRGRNWSTLEVDCEIHMAATIHKNTSVPVSGALKGMLHMALLQQMSGEFATFRRCVHQVARQRARICRGDAGQEAEFYRKLCLRFFVPGGAKKAMRRVLLHLLPHGDWRLRDRVHFWLPVGYEVDEGRFLDDACHSLSRALAYRPFRTWQKDWNGAEDAVCDPGLVESCHGLVLPAAQLFCTKYHGKKKGTVWAMPPPPPPGPPAVPIADGAAEEADDEPMDEDEAGHMVDAGLYDHGRQVKHCKQVLEWSASKQPGGPFCQILMWRLAGGVMQRLMRRQIYMDSHAYNREQAFKAANARNNGDPTSGRDFPMVLAARGVVEDLAMVQVRALLFDPSLWHLMLDNDLTNRARATACVMLISVGAGVEKFFVKRHSEFPFKALKVIDDPGAGAELDAEKPCRLCPWSRKFKEGTSFSSEPARARLLLLLAHLLTTVNIRVELKNALLRKHIVKRVNTRAISLPDSGTQWARDFFKTLVTPQVGVVEGLRGGEQEEEPAVPSRGSSGGAWRAWVRECGVQDFREAARRFRASPAAEVQRLRGVSAEATQRARAGFERGTAPGPTRRTVMNANARRLADARLARLETVEGDCDIEQILEMASSLAESPNDVAKRVKSFVRASNQRRKSAAEAERVVAERYATDNTAAAVRKFLACVPGAAPLGSSLVLDPGTIGKGTVFDLAADGSRDQMTSVLQWLDQQPHKSQNVSSCAASLWQGMHGLLPSAPADLAVRAPRDDELEQPSKCWLAGFCICDDRGKKIHALRNRVLLAMKKVFPRAATVNRAKLVGRSIVMKFSFAMPVPDDAAVPDDIDLRAFYGLAPRYLQVSDMSLSPYQPRFHEFWDIRGEEDEHYANAGEGEIPLKALSTFDRVYGSVPPSPLLRDFVGRSEGFYAFDLATGIVAGMCEFLNPFNLAETISVEFFEELFHDSPTASTRGQFRNGSGAAERLVLPEAAGATRPAQTVTDEGALTVVELILAAAVAQDDASSAYSDLSLHTPVDTEDSDYEDSGVATDDGGADPPPGEPPGPSAAGPAEPGVPPPPVLPPPHIVPVEGGNLTVHLPGNHKLSYYKNGDHFEMTCGNMADHGPCRLTRKAYGATGRRAAAYQEQGRPLGLLLARAFFGCGCGSQFEHLKFQPTLEQRQRCRQQFLERWGDTAAAMFSREREQRADEPAEPIRAP</sequence>
<keyword evidence="2" id="KW-0732">Signal</keyword>
<reference evidence="3" key="1">
    <citation type="submission" date="2023-10" db="EMBL/GenBank/DDBJ databases">
        <authorList>
            <person name="Chen Y."/>
            <person name="Shah S."/>
            <person name="Dougan E. K."/>
            <person name="Thang M."/>
            <person name="Chan C."/>
        </authorList>
    </citation>
    <scope>NUCLEOTIDE SEQUENCE [LARGE SCALE GENOMIC DNA]</scope>
</reference>
<comment type="caution">
    <text evidence="3">The sequence shown here is derived from an EMBL/GenBank/DDBJ whole genome shotgun (WGS) entry which is preliminary data.</text>
</comment>
<feature type="region of interest" description="Disordered" evidence="1">
    <location>
        <begin position="424"/>
        <end position="453"/>
    </location>
</feature>
<dbReference type="Gene3D" id="3.60.21.10">
    <property type="match status" value="1"/>
</dbReference>
<name>A0ABN9T2U7_9DINO</name>
<accession>A0ABN9T2U7</accession>
<feature type="region of interest" description="Disordered" evidence="1">
    <location>
        <begin position="1670"/>
        <end position="1732"/>
    </location>
</feature>
<dbReference type="EMBL" id="CAUYUJ010014282">
    <property type="protein sequence ID" value="CAK0839284.1"/>
    <property type="molecule type" value="Genomic_DNA"/>
</dbReference>
<dbReference type="PANTHER" id="PTHR43143:SF1">
    <property type="entry name" value="SERINE_THREONINE-PROTEIN PHOSPHATASE CPPED1"/>
    <property type="match status" value="1"/>
</dbReference>
<dbReference type="Gene3D" id="1.20.5.190">
    <property type="match status" value="1"/>
</dbReference>
<dbReference type="PANTHER" id="PTHR43143">
    <property type="entry name" value="METALLOPHOSPHOESTERASE, CALCINEURIN SUPERFAMILY"/>
    <property type="match status" value="1"/>
</dbReference>
<dbReference type="SUPFAM" id="SSF56300">
    <property type="entry name" value="Metallo-dependent phosphatases"/>
    <property type="match status" value="1"/>
</dbReference>
<evidence type="ECO:0008006" key="5">
    <source>
        <dbReference type="Google" id="ProtNLM"/>
    </source>
</evidence>
<dbReference type="PROSITE" id="PS50096">
    <property type="entry name" value="IQ"/>
    <property type="match status" value="1"/>
</dbReference>
<feature type="compositionally biased region" description="Pro residues" evidence="1">
    <location>
        <begin position="431"/>
        <end position="441"/>
    </location>
</feature>
<organism evidence="3 4">
    <name type="scientific">Prorocentrum cordatum</name>
    <dbReference type="NCBI Taxonomy" id="2364126"/>
    <lineage>
        <taxon>Eukaryota</taxon>
        <taxon>Sar</taxon>
        <taxon>Alveolata</taxon>
        <taxon>Dinophyceae</taxon>
        <taxon>Prorocentrales</taxon>
        <taxon>Prorocentraceae</taxon>
        <taxon>Prorocentrum</taxon>
    </lineage>
</organism>